<feature type="region of interest" description="Disordered" evidence="4">
    <location>
        <begin position="14"/>
        <end position="44"/>
    </location>
</feature>
<feature type="compositionally biased region" description="Polar residues" evidence="4">
    <location>
        <begin position="30"/>
        <end position="42"/>
    </location>
</feature>
<dbReference type="Pfam" id="PF08100">
    <property type="entry name" value="Dimerisation"/>
    <property type="match status" value="1"/>
</dbReference>
<dbReference type="GO" id="GO:0032259">
    <property type="term" value="P:methylation"/>
    <property type="evidence" value="ECO:0007669"/>
    <property type="project" value="UniProtKB-KW"/>
</dbReference>
<dbReference type="InterPro" id="IPR012967">
    <property type="entry name" value="COMT_dimerisation"/>
</dbReference>
<protein>
    <recommendedName>
        <fullName evidence="9">Caffeic acid 3-O-methyltransferase-like</fullName>
    </recommendedName>
</protein>
<dbReference type="PANTHER" id="PTHR11746">
    <property type="entry name" value="O-METHYLTRANSFERASE"/>
    <property type="match status" value="1"/>
</dbReference>
<evidence type="ECO:0000313" key="8">
    <source>
        <dbReference type="Proteomes" id="UP000685013"/>
    </source>
</evidence>
<feature type="domain" description="O-methyltransferase C-terminal" evidence="5">
    <location>
        <begin position="174"/>
        <end position="360"/>
    </location>
</feature>
<evidence type="ECO:0000259" key="5">
    <source>
        <dbReference type="Pfam" id="PF00891"/>
    </source>
</evidence>
<evidence type="ECO:0000256" key="3">
    <source>
        <dbReference type="ARBA" id="ARBA00022691"/>
    </source>
</evidence>
<evidence type="ECO:0000259" key="6">
    <source>
        <dbReference type="Pfam" id="PF08100"/>
    </source>
</evidence>
<evidence type="ECO:0000256" key="4">
    <source>
        <dbReference type="SAM" id="MobiDB-lite"/>
    </source>
</evidence>
<organism evidence="7 8">
    <name type="scientific">Cucurbita argyrosperma subsp. sororia</name>
    <dbReference type="NCBI Taxonomy" id="37648"/>
    <lineage>
        <taxon>Eukaryota</taxon>
        <taxon>Viridiplantae</taxon>
        <taxon>Streptophyta</taxon>
        <taxon>Embryophyta</taxon>
        <taxon>Tracheophyta</taxon>
        <taxon>Spermatophyta</taxon>
        <taxon>Magnoliopsida</taxon>
        <taxon>eudicotyledons</taxon>
        <taxon>Gunneridae</taxon>
        <taxon>Pentapetalae</taxon>
        <taxon>rosids</taxon>
        <taxon>fabids</taxon>
        <taxon>Cucurbitales</taxon>
        <taxon>Cucurbitaceae</taxon>
        <taxon>Cucurbiteae</taxon>
        <taxon>Cucurbita</taxon>
    </lineage>
</organism>
<reference evidence="7 8" key="1">
    <citation type="journal article" date="2021" name="Hortic Res">
        <title>The domestication of Cucurbita argyrosperma as revealed by the genome of its wild relative.</title>
        <authorList>
            <person name="Barrera-Redondo J."/>
            <person name="Sanchez-de la Vega G."/>
            <person name="Aguirre-Liguori J.A."/>
            <person name="Castellanos-Morales G."/>
            <person name="Gutierrez-Guerrero Y.T."/>
            <person name="Aguirre-Dugua X."/>
            <person name="Aguirre-Planter E."/>
            <person name="Tenaillon M.I."/>
            <person name="Lira-Saade R."/>
            <person name="Eguiarte L.E."/>
        </authorList>
    </citation>
    <scope>NUCLEOTIDE SEQUENCE [LARGE SCALE GENOMIC DNA]</scope>
    <source>
        <strain evidence="7">JBR-2021</strain>
    </source>
</reference>
<dbReference type="GO" id="GO:0046983">
    <property type="term" value="F:protein dimerization activity"/>
    <property type="evidence" value="ECO:0007669"/>
    <property type="project" value="InterPro"/>
</dbReference>
<feature type="non-terminal residue" evidence="7">
    <location>
        <position position="1"/>
    </location>
</feature>
<proteinExistence type="predicted"/>
<evidence type="ECO:0000256" key="1">
    <source>
        <dbReference type="ARBA" id="ARBA00022603"/>
    </source>
</evidence>
<dbReference type="FunFam" id="1.10.10.10:FF:000357">
    <property type="entry name" value="Caffeic acid 3-O-methyltransferase"/>
    <property type="match status" value="1"/>
</dbReference>
<accession>A0AAV6NEW1</accession>
<feature type="domain" description="O-methyltransferase dimerisation" evidence="6">
    <location>
        <begin position="55"/>
        <end position="146"/>
    </location>
</feature>
<evidence type="ECO:0008006" key="9">
    <source>
        <dbReference type="Google" id="ProtNLM"/>
    </source>
</evidence>
<sequence length="378" mass="41328">MYIAPTITKVAAAASASPPHHRAPAMASTVGEQSTMASSNSDDGQEQQHYAYAAQLVTSTVLSMTLQAAFELGLFEILAKAGDGAELSPTEIAAKITTSNPDAASMIDRILRLLAAHTVVGCSVIIDENGNQQRLYGLTLVAKYFVLNEDGVSLGPILSMIQDKVFLHSWAHEGLHAFEYNRLDQRFNQVFNNAMINHTTTVIKIVVESYNGFANLKQLVDVGGGLGVTLKIITSAYPSIKGINFDLPHVIQDAPSYPRVEHVVGDMFEKIPNGDAIFMKWILHDWSDDHCVKLLKNCYVAIPDDGKVIVMEGVAPTVPETTAAAKVIIQGDVLMMTQSIEGKERTRDEFKALAAKVGFKHIKFVCFVSNYWIIEFSK</sequence>
<dbReference type="AlphaFoldDB" id="A0AAV6NEW1"/>
<keyword evidence="1" id="KW-0489">Methyltransferase</keyword>
<keyword evidence="3" id="KW-0949">S-adenosyl-L-methionine</keyword>
<dbReference type="PROSITE" id="PS51683">
    <property type="entry name" value="SAM_OMT_II"/>
    <property type="match status" value="1"/>
</dbReference>
<comment type="caution">
    <text evidence="7">The sequence shown here is derived from an EMBL/GenBank/DDBJ whole genome shotgun (WGS) entry which is preliminary data.</text>
</comment>
<gene>
    <name evidence="7" type="ORF">SDJN03_09948</name>
</gene>
<dbReference type="InterPro" id="IPR001077">
    <property type="entry name" value="COMT_C"/>
</dbReference>
<evidence type="ECO:0000313" key="7">
    <source>
        <dbReference type="EMBL" id="KAG6596768.1"/>
    </source>
</evidence>
<dbReference type="Proteomes" id="UP000685013">
    <property type="component" value="Chromosome 6"/>
</dbReference>
<dbReference type="EMBL" id="JAGKQH010000006">
    <property type="protein sequence ID" value="KAG6596768.1"/>
    <property type="molecule type" value="Genomic_DNA"/>
</dbReference>
<name>A0AAV6NEW1_9ROSI</name>
<dbReference type="PIRSF" id="PIRSF005739">
    <property type="entry name" value="O-mtase"/>
    <property type="match status" value="1"/>
</dbReference>
<dbReference type="Pfam" id="PF00891">
    <property type="entry name" value="Methyltransf_2"/>
    <property type="match status" value="1"/>
</dbReference>
<dbReference type="GO" id="GO:0008171">
    <property type="term" value="F:O-methyltransferase activity"/>
    <property type="evidence" value="ECO:0007669"/>
    <property type="project" value="InterPro"/>
</dbReference>
<feature type="compositionally biased region" description="Low complexity" evidence="4">
    <location>
        <begin position="14"/>
        <end position="28"/>
    </location>
</feature>
<dbReference type="InterPro" id="IPR016461">
    <property type="entry name" value="COMT-like"/>
</dbReference>
<keyword evidence="2" id="KW-0808">Transferase</keyword>
<evidence type="ECO:0000256" key="2">
    <source>
        <dbReference type="ARBA" id="ARBA00022679"/>
    </source>
</evidence>
<keyword evidence="8" id="KW-1185">Reference proteome</keyword>